<keyword evidence="5" id="KW-1185">Reference proteome</keyword>
<dbReference type="Gene3D" id="1.20.58.1460">
    <property type="match status" value="1"/>
</dbReference>
<dbReference type="NCBIfam" id="TIGR02277">
    <property type="entry name" value="PaaX_trns_reg"/>
    <property type="match status" value="1"/>
</dbReference>
<protein>
    <submittedName>
        <fullName evidence="4">Phenylacetic acid degradation operon negative regulatory protein</fullName>
    </submittedName>
</protein>
<organism evidence="4 5">
    <name type="scientific">Geomicrobium sediminis</name>
    <dbReference type="NCBI Taxonomy" id="1347788"/>
    <lineage>
        <taxon>Bacteria</taxon>
        <taxon>Bacillati</taxon>
        <taxon>Bacillota</taxon>
        <taxon>Bacilli</taxon>
        <taxon>Bacillales</taxon>
        <taxon>Geomicrobium</taxon>
    </lineage>
</organism>
<dbReference type="EMBL" id="JAFBEC010000002">
    <property type="protein sequence ID" value="MBM7631704.1"/>
    <property type="molecule type" value="Genomic_DNA"/>
</dbReference>
<dbReference type="Gene3D" id="1.10.10.10">
    <property type="entry name" value="Winged helix-like DNA-binding domain superfamily/Winged helix DNA-binding domain"/>
    <property type="match status" value="1"/>
</dbReference>
<comment type="caution">
    <text evidence="4">The sequence shown here is derived from an EMBL/GenBank/DDBJ whole genome shotgun (WGS) entry which is preliminary data.</text>
</comment>
<reference evidence="4 5" key="1">
    <citation type="submission" date="2021-01" db="EMBL/GenBank/DDBJ databases">
        <title>Genomic Encyclopedia of Type Strains, Phase IV (KMG-IV): sequencing the most valuable type-strain genomes for metagenomic binning, comparative biology and taxonomic classification.</title>
        <authorList>
            <person name="Goeker M."/>
        </authorList>
    </citation>
    <scope>NUCLEOTIDE SEQUENCE [LARGE SCALE GENOMIC DNA]</scope>
    <source>
        <strain evidence="4 5">DSM 25540</strain>
    </source>
</reference>
<dbReference type="Proteomes" id="UP000741863">
    <property type="component" value="Unassembled WGS sequence"/>
</dbReference>
<feature type="domain" description="Transcriptional repressor PaaX-like N-terminal" evidence="1">
    <location>
        <begin position="7"/>
        <end position="75"/>
    </location>
</feature>
<dbReference type="InterPro" id="IPR012906">
    <property type="entry name" value="PaaX-like_N"/>
</dbReference>
<dbReference type="PANTHER" id="PTHR30319:SF1">
    <property type="entry name" value="TRANSCRIPTIONAL REPRESSOR PAAX"/>
    <property type="match status" value="1"/>
</dbReference>
<dbReference type="PANTHER" id="PTHR30319">
    <property type="entry name" value="PHENYLACETIC ACID REGULATOR-RELATED TRANSCRIPTIONAL REPRESSOR"/>
    <property type="match status" value="1"/>
</dbReference>
<dbReference type="InterPro" id="IPR013225">
    <property type="entry name" value="PaaX_C"/>
</dbReference>
<dbReference type="Pfam" id="PF08223">
    <property type="entry name" value="PaaX_C"/>
    <property type="match status" value="1"/>
</dbReference>
<name>A0ABS2P8I1_9BACL</name>
<dbReference type="InterPro" id="IPR048846">
    <property type="entry name" value="PaaX-like_central"/>
</dbReference>
<accession>A0ABS2P8I1</accession>
<dbReference type="InterPro" id="IPR036388">
    <property type="entry name" value="WH-like_DNA-bd_sf"/>
</dbReference>
<dbReference type="Gene3D" id="3.30.70.2650">
    <property type="match status" value="1"/>
</dbReference>
<feature type="domain" description="Transcriptional repressor PaaX-like C-terminal" evidence="2">
    <location>
        <begin position="177"/>
        <end position="269"/>
    </location>
</feature>
<dbReference type="SUPFAM" id="SSF46785">
    <property type="entry name" value="Winged helix' DNA-binding domain"/>
    <property type="match status" value="1"/>
</dbReference>
<sequence length="284" mass="33839">MTKKLNTRSMIFTIYGDYIQHYGSKVWIGTLIRLLEEFGHNAQAVRAAMSRMQKQGWVQAEKQGNRSYYSLTTQGTRRMKEAGRRIFKQYEEDWDGKWRMLIYSIPESKRKLRDELRKELSWSGFGSLTHSCWITPHPLEDEVEQLKERYDIEQYIHFFVSDYEQTEKQKELVTQCWDIEEINEKYRQFIDAYSKRFIITRNQIERGQMDLGACFVERTELVHEYRKFLFVDPSLPEELLPNDWLGGHAAVLFADYYNVLTKPATEFFETIFSEGNDEALLVQV</sequence>
<dbReference type="Pfam" id="PF20803">
    <property type="entry name" value="PaaX_M"/>
    <property type="match status" value="1"/>
</dbReference>
<dbReference type="Pfam" id="PF07848">
    <property type="entry name" value="PaaX"/>
    <property type="match status" value="1"/>
</dbReference>
<feature type="domain" description="Transcriptional repressor PaaX-like central Cas2-like" evidence="3">
    <location>
        <begin position="92"/>
        <end position="173"/>
    </location>
</feature>
<proteinExistence type="predicted"/>
<evidence type="ECO:0000259" key="1">
    <source>
        <dbReference type="Pfam" id="PF07848"/>
    </source>
</evidence>
<evidence type="ECO:0000259" key="2">
    <source>
        <dbReference type="Pfam" id="PF08223"/>
    </source>
</evidence>
<gene>
    <name evidence="4" type="ORF">JOD17_000796</name>
</gene>
<dbReference type="InterPro" id="IPR011965">
    <property type="entry name" value="PaaX_trns_reg"/>
</dbReference>
<dbReference type="InterPro" id="IPR036390">
    <property type="entry name" value="WH_DNA-bd_sf"/>
</dbReference>
<dbReference type="PIRSF" id="PIRSF020623">
    <property type="entry name" value="PaaX"/>
    <property type="match status" value="1"/>
</dbReference>
<evidence type="ECO:0000313" key="4">
    <source>
        <dbReference type="EMBL" id="MBM7631704.1"/>
    </source>
</evidence>
<evidence type="ECO:0000313" key="5">
    <source>
        <dbReference type="Proteomes" id="UP000741863"/>
    </source>
</evidence>
<evidence type="ECO:0000259" key="3">
    <source>
        <dbReference type="Pfam" id="PF20803"/>
    </source>
</evidence>